<proteinExistence type="predicted"/>
<dbReference type="InterPro" id="IPR012337">
    <property type="entry name" value="RNaseH-like_sf"/>
</dbReference>
<dbReference type="EMBL" id="AZIL01002801">
    <property type="protein sequence ID" value="EWM20800.1"/>
    <property type="molecule type" value="Genomic_DNA"/>
</dbReference>
<gene>
    <name evidence="1" type="ORF">Naga_102284g1</name>
</gene>
<dbReference type="PANTHER" id="PTHR45812">
    <property type="entry name" value="DNA POLYMERASE ZETA CATALYTIC SUBUNIT"/>
    <property type="match status" value="1"/>
</dbReference>
<reference evidence="1 2" key="1">
    <citation type="journal article" date="2014" name="Mol. Plant">
        <title>Chromosome Scale Genome Assembly and Transcriptome Profiling of Nannochloropsis gaditana in Nitrogen Depletion.</title>
        <authorList>
            <person name="Corteggiani Carpinelli E."/>
            <person name="Telatin A."/>
            <person name="Vitulo N."/>
            <person name="Forcato C."/>
            <person name="D'Angelo M."/>
            <person name="Schiavon R."/>
            <person name="Vezzi A."/>
            <person name="Giacometti G.M."/>
            <person name="Morosinotto T."/>
            <person name="Valle G."/>
        </authorList>
    </citation>
    <scope>NUCLEOTIDE SEQUENCE [LARGE SCALE GENOMIC DNA]</scope>
    <source>
        <strain evidence="1 2">B-31</strain>
    </source>
</reference>
<dbReference type="GO" id="GO:0003887">
    <property type="term" value="F:DNA-directed DNA polymerase activity"/>
    <property type="evidence" value="ECO:0007669"/>
    <property type="project" value="TreeGrafter"/>
</dbReference>
<organism evidence="1 2">
    <name type="scientific">Nannochloropsis gaditana</name>
    <dbReference type="NCBI Taxonomy" id="72520"/>
    <lineage>
        <taxon>Eukaryota</taxon>
        <taxon>Sar</taxon>
        <taxon>Stramenopiles</taxon>
        <taxon>Ochrophyta</taxon>
        <taxon>Eustigmatophyceae</taxon>
        <taxon>Eustigmatales</taxon>
        <taxon>Monodopsidaceae</taxon>
        <taxon>Nannochloropsis</taxon>
    </lineage>
</organism>
<dbReference type="GO" id="GO:0005634">
    <property type="term" value="C:nucleus"/>
    <property type="evidence" value="ECO:0007669"/>
    <property type="project" value="TreeGrafter"/>
</dbReference>
<dbReference type="PANTHER" id="PTHR45812:SF1">
    <property type="entry name" value="DNA POLYMERASE ZETA CATALYTIC SUBUNIT"/>
    <property type="match status" value="1"/>
</dbReference>
<sequence>MRGELKLSMYSQASVVAHVLNRRHPAPSFSALTAWFVQGGAKGRAQALRHVLQTSRLNLEVLDRLDLLGRTSEMARVFGIDFFSVLNRGSQYRVEAVLGRVSKPLGYVALSPR</sequence>
<evidence type="ECO:0000313" key="2">
    <source>
        <dbReference type="Proteomes" id="UP000019335"/>
    </source>
</evidence>
<dbReference type="AlphaFoldDB" id="W7T133"/>
<dbReference type="GO" id="GO:0042276">
    <property type="term" value="P:error-prone translesion synthesis"/>
    <property type="evidence" value="ECO:0007669"/>
    <property type="project" value="TreeGrafter"/>
</dbReference>
<dbReference type="InterPro" id="IPR036397">
    <property type="entry name" value="RNaseH_sf"/>
</dbReference>
<dbReference type="Gene3D" id="3.30.420.10">
    <property type="entry name" value="Ribonuclease H-like superfamily/Ribonuclease H"/>
    <property type="match status" value="1"/>
</dbReference>
<keyword evidence="2" id="KW-1185">Reference proteome</keyword>
<dbReference type="OrthoDB" id="2414538at2759"/>
<comment type="caution">
    <text evidence="1">The sequence shown here is derived from an EMBL/GenBank/DDBJ whole genome shotgun (WGS) entry which is preliminary data.</text>
</comment>
<evidence type="ECO:0000313" key="1">
    <source>
        <dbReference type="EMBL" id="EWM20800.1"/>
    </source>
</evidence>
<protein>
    <submittedName>
        <fullName evidence="1">Dna polymerase zeta subunit</fullName>
    </submittedName>
</protein>
<dbReference type="GO" id="GO:0016035">
    <property type="term" value="C:zeta DNA polymerase complex"/>
    <property type="evidence" value="ECO:0007669"/>
    <property type="project" value="InterPro"/>
</dbReference>
<name>W7T133_9STRA</name>
<dbReference type="InterPro" id="IPR030559">
    <property type="entry name" value="PolZ_Rev3"/>
</dbReference>
<dbReference type="Proteomes" id="UP000019335">
    <property type="component" value="Unassembled WGS sequence"/>
</dbReference>
<dbReference type="GO" id="GO:0003676">
    <property type="term" value="F:nucleic acid binding"/>
    <property type="evidence" value="ECO:0007669"/>
    <property type="project" value="InterPro"/>
</dbReference>
<dbReference type="GO" id="GO:0000724">
    <property type="term" value="P:double-strand break repair via homologous recombination"/>
    <property type="evidence" value="ECO:0007669"/>
    <property type="project" value="TreeGrafter"/>
</dbReference>
<dbReference type="SUPFAM" id="SSF53098">
    <property type="entry name" value="Ribonuclease H-like"/>
    <property type="match status" value="1"/>
</dbReference>
<accession>W7T133</accession>